<feature type="compositionally biased region" description="Polar residues" evidence="1">
    <location>
        <begin position="545"/>
        <end position="555"/>
    </location>
</feature>
<dbReference type="SUPFAM" id="SSF48350">
    <property type="entry name" value="GTPase activation domain, GAP"/>
    <property type="match status" value="1"/>
</dbReference>
<gene>
    <name evidence="3" type="ORF">WR25_16883</name>
</gene>
<feature type="compositionally biased region" description="Basic and acidic residues" evidence="1">
    <location>
        <begin position="226"/>
        <end position="238"/>
    </location>
</feature>
<dbReference type="PROSITE" id="PS50238">
    <property type="entry name" value="RHOGAP"/>
    <property type="match status" value="1"/>
</dbReference>
<dbReference type="PANTHER" id="PTHR23179">
    <property type="entry name" value="T-CELL ACTIVATION RHO GTPASE ACTIVATING PROTEIN-RELATED"/>
    <property type="match status" value="1"/>
</dbReference>
<feature type="compositionally biased region" description="Basic and acidic residues" evidence="1">
    <location>
        <begin position="366"/>
        <end position="379"/>
    </location>
</feature>
<dbReference type="GO" id="GO:0007165">
    <property type="term" value="P:signal transduction"/>
    <property type="evidence" value="ECO:0007669"/>
    <property type="project" value="InterPro"/>
</dbReference>
<accession>A0A2A2LDQ3</accession>
<dbReference type="AlphaFoldDB" id="A0A2A2LDQ3"/>
<feature type="domain" description="Rho-GAP" evidence="2">
    <location>
        <begin position="1"/>
        <end position="165"/>
    </location>
</feature>
<feature type="compositionally biased region" description="Polar residues" evidence="1">
    <location>
        <begin position="311"/>
        <end position="322"/>
    </location>
</feature>
<feature type="region of interest" description="Disordered" evidence="1">
    <location>
        <begin position="258"/>
        <end position="327"/>
    </location>
</feature>
<feature type="compositionally biased region" description="Polar residues" evidence="1">
    <location>
        <begin position="380"/>
        <end position="394"/>
    </location>
</feature>
<reference evidence="3 4" key="1">
    <citation type="journal article" date="2017" name="Curr. Biol.">
        <title>Genome architecture and evolution of a unichromosomal asexual nematode.</title>
        <authorList>
            <person name="Fradin H."/>
            <person name="Zegar C."/>
            <person name="Gutwein M."/>
            <person name="Lucas J."/>
            <person name="Kovtun M."/>
            <person name="Corcoran D."/>
            <person name="Baugh L.R."/>
            <person name="Kiontke K."/>
            <person name="Gunsalus K."/>
            <person name="Fitch D.H."/>
            <person name="Piano F."/>
        </authorList>
    </citation>
    <scope>NUCLEOTIDE SEQUENCE [LARGE SCALE GENOMIC DNA]</scope>
    <source>
        <strain evidence="3">PF1309</strain>
    </source>
</reference>
<feature type="compositionally biased region" description="Polar residues" evidence="1">
    <location>
        <begin position="401"/>
        <end position="412"/>
    </location>
</feature>
<protein>
    <recommendedName>
        <fullName evidence="2">Rho-GAP domain-containing protein</fullName>
    </recommendedName>
</protein>
<feature type="compositionally biased region" description="Pro residues" evidence="1">
    <location>
        <begin position="560"/>
        <end position="570"/>
    </location>
</feature>
<dbReference type="Proteomes" id="UP000218231">
    <property type="component" value="Unassembled WGS sequence"/>
</dbReference>
<evidence type="ECO:0000259" key="2">
    <source>
        <dbReference type="PROSITE" id="PS50238"/>
    </source>
</evidence>
<sequence length="683" mass="75248">MTIVDHLRMKGFDQEGIFRKSPKQSTFKELKVELEKGLVPDYNKYNTHVLASMLKEYLRSIPGKILLSGNYELWIREVVDEEDFEKKLQSARNLLSLLPSSHSILLANLLKLLSQIANSPSSKMTSSSLSVCLAPSFLDGADQMEGGKKIPPLVEFLIDNAAAVMPRVVAESLYANSTDYNANEIALCSPAPSSSSSHASQRTPIIEEMKDDVSTNSSITGSDMSEAQHLEESHLDTIEEGECKSGTSTMHRHKDDALTFTDSDEENGNDDKNTLPIRPFSRSSFVSETLRSERNKTDERSTSSEKKETSPTLNVTSTSVNRETPRSPCLKRIHFQRNSELLKYDARYSDASPSLTNTRRESRLVDDVIPVRKQSKEEATQTIETSLNGVSASAPQPLPASITTPQLAQKLSHSPVPTDPSMSELGGNRTKQSSVNGKADEQAKPTVQVAPFTQEQPSLRTISDRLAQLRRNNLDVREDSPRFIRKNYFGTALLGCMAPNVSNPSPPVGMTEAWRRHSVDTVPTSLRDKEEPRMPELDSLKRLPSSPQALPTGSIGSMPPVVPPRPPIAPRPSLQPDRPDPTVHLQRSVSQRERKNDANGNSVQVQQREMGRSVSVKPGRRATSTAVLAPSLAQPAFAPNGIPPCVGMDSLEINWSVSQLKSIFQNSTKAPAIDTDYTLRLAH</sequence>
<name>A0A2A2LDQ3_9BILA</name>
<dbReference type="GO" id="GO:0005096">
    <property type="term" value="F:GTPase activator activity"/>
    <property type="evidence" value="ECO:0007669"/>
    <property type="project" value="TreeGrafter"/>
</dbReference>
<feature type="region of interest" description="Disordered" evidence="1">
    <location>
        <begin position="366"/>
        <end position="445"/>
    </location>
</feature>
<evidence type="ECO:0000313" key="4">
    <source>
        <dbReference type="Proteomes" id="UP000218231"/>
    </source>
</evidence>
<comment type="caution">
    <text evidence="3">The sequence shown here is derived from an EMBL/GenBank/DDBJ whole genome shotgun (WGS) entry which is preliminary data.</text>
</comment>
<dbReference type="PANTHER" id="PTHR23179:SF3">
    <property type="entry name" value="RHO GTPASE-ACTIVATING PROTEIN 20"/>
    <property type="match status" value="1"/>
</dbReference>
<keyword evidence="4" id="KW-1185">Reference proteome</keyword>
<feature type="region of interest" description="Disordered" evidence="1">
    <location>
        <begin position="520"/>
        <end position="622"/>
    </location>
</feature>
<proteinExistence type="predicted"/>
<dbReference type="SMART" id="SM00324">
    <property type="entry name" value="RhoGAP"/>
    <property type="match status" value="1"/>
</dbReference>
<dbReference type="InterPro" id="IPR000198">
    <property type="entry name" value="RhoGAP_dom"/>
</dbReference>
<evidence type="ECO:0000313" key="3">
    <source>
        <dbReference type="EMBL" id="PAV84309.1"/>
    </source>
</evidence>
<organism evidence="3 4">
    <name type="scientific">Diploscapter pachys</name>
    <dbReference type="NCBI Taxonomy" id="2018661"/>
    <lineage>
        <taxon>Eukaryota</taxon>
        <taxon>Metazoa</taxon>
        <taxon>Ecdysozoa</taxon>
        <taxon>Nematoda</taxon>
        <taxon>Chromadorea</taxon>
        <taxon>Rhabditida</taxon>
        <taxon>Rhabditina</taxon>
        <taxon>Rhabditomorpha</taxon>
        <taxon>Rhabditoidea</taxon>
        <taxon>Rhabditidae</taxon>
        <taxon>Diploscapter</taxon>
    </lineage>
</organism>
<dbReference type="Pfam" id="PF00620">
    <property type="entry name" value="RhoGAP"/>
    <property type="match status" value="1"/>
</dbReference>
<dbReference type="Gene3D" id="1.10.555.10">
    <property type="entry name" value="Rho GTPase activation protein"/>
    <property type="match status" value="1"/>
</dbReference>
<feature type="region of interest" description="Disordered" evidence="1">
    <location>
        <begin position="207"/>
        <end position="238"/>
    </location>
</feature>
<feature type="compositionally biased region" description="Basic and acidic residues" evidence="1">
    <location>
        <begin position="290"/>
        <end position="309"/>
    </location>
</feature>
<feature type="compositionally biased region" description="Polar residues" evidence="1">
    <location>
        <begin position="214"/>
        <end position="225"/>
    </location>
</feature>
<evidence type="ECO:0000256" key="1">
    <source>
        <dbReference type="SAM" id="MobiDB-lite"/>
    </source>
</evidence>
<dbReference type="EMBL" id="LIAE01006873">
    <property type="protein sequence ID" value="PAV84309.1"/>
    <property type="molecule type" value="Genomic_DNA"/>
</dbReference>
<feature type="compositionally biased region" description="Basic and acidic residues" evidence="1">
    <location>
        <begin position="526"/>
        <end position="541"/>
    </location>
</feature>
<feature type="compositionally biased region" description="Polar residues" evidence="1">
    <location>
        <begin position="598"/>
        <end position="607"/>
    </location>
</feature>
<dbReference type="OrthoDB" id="9994905at2759"/>
<dbReference type="InterPro" id="IPR008936">
    <property type="entry name" value="Rho_GTPase_activation_prot"/>
</dbReference>
<dbReference type="STRING" id="2018661.A0A2A2LDQ3"/>